<proteinExistence type="predicted"/>
<gene>
    <name evidence="2" type="ORF">RchiOBHm_Chr6g0312701</name>
</gene>
<evidence type="ECO:0000313" key="3">
    <source>
        <dbReference type="Proteomes" id="UP000238479"/>
    </source>
</evidence>
<evidence type="ECO:0000256" key="1">
    <source>
        <dbReference type="SAM" id="SignalP"/>
    </source>
</evidence>
<name>A0A2P6Q1Q8_ROSCH</name>
<feature type="signal peptide" evidence="1">
    <location>
        <begin position="1"/>
        <end position="18"/>
    </location>
</feature>
<accession>A0A2P6Q1Q8</accession>
<keyword evidence="1" id="KW-0732">Signal</keyword>
<dbReference type="Proteomes" id="UP000238479">
    <property type="component" value="Chromosome 6"/>
</dbReference>
<reference evidence="2 3" key="1">
    <citation type="journal article" date="2018" name="Nat. Genet.">
        <title>The Rosa genome provides new insights in the design of modern roses.</title>
        <authorList>
            <person name="Bendahmane M."/>
        </authorList>
    </citation>
    <scope>NUCLEOTIDE SEQUENCE [LARGE SCALE GENOMIC DNA]</scope>
    <source>
        <strain evidence="3">cv. Old Blush</strain>
    </source>
</reference>
<organism evidence="2 3">
    <name type="scientific">Rosa chinensis</name>
    <name type="common">China rose</name>
    <dbReference type="NCBI Taxonomy" id="74649"/>
    <lineage>
        <taxon>Eukaryota</taxon>
        <taxon>Viridiplantae</taxon>
        <taxon>Streptophyta</taxon>
        <taxon>Embryophyta</taxon>
        <taxon>Tracheophyta</taxon>
        <taxon>Spermatophyta</taxon>
        <taxon>Magnoliopsida</taxon>
        <taxon>eudicotyledons</taxon>
        <taxon>Gunneridae</taxon>
        <taxon>Pentapetalae</taxon>
        <taxon>rosids</taxon>
        <taxon>fabids</taxon>
        <taxon>Rosales</taxon>
        <taxon>Rosaceae</taxon>
        <taxon>Rosoideae</taxon>
        <taxon>Rosoideae incertae sedis</taxon>
        <taxon>Rosa</taxon>
    </lineage>
</organism>
<evidence type="ECO:0008006" key="4">
    <source>
        <dbReference type="Google" id="ProtNLM"/>
    </source>
</evidence>
<comment type="caution">
    <text evidence="2">The sequence shown here is derived from an EMBL/GenBank/DDBJ whole genome shotgun (WGS) entry which is preliminary data.</text>
</comment>
<dbReference type="AlphaFoldDB" id="A0A2P6Q1Q8"/>
<dbReference type="Gramene" id="PRQ28132">
    <property type="protein sequence ID" value="PRQ28132"/>
    <property type="gene ID" value="RchiOBHm_Chr6g0312701"/>
</dbReference>
<feature type="chain" id="PRO_5015156181" description="Secreted protein" evidence="1">
    <location>
        <begin position="19"/>
        <end position="70"/>
    </location>
</feature>
<protein>
    <recommendedName>
        <fullName evidence="4">Secreted protein</fullName>
    </recommendedName>
</protein>
<keyword evidence="3" id="KW-1185">Reference proteome</keyword>
<sequence length="70" mass="7449">MNWVSGFLSVRLCSSTQATSLASLGSLLISSSPVNACRSKLKLNSKELLAGVGFPVRHHPCSIELARSSF</sequence>
<evidence type="ECO:0000313" key="2">
    <source>
        <dbReference type="EMBL" id="PRQ28132.1"/>
    </source>
</evidence>
<dbReference type="EMBL" id="PDCK01000044">
    <property type="protein sequence ID" value="PRQ28132.1"/>
    <property type="molecule type" value="Genomic_DNA"/>
</dbReference>